<dbReference type="GO" id="GO:0020037">
    <property type="term" value="F:heme binding"/>
    <property type="evidence" value="ECO:0007669"/>
    <property type="project" value="InterPro"/>
</dbReference>
<proteinExistence type="predicted"/>
<dbReference type="RefSeq" id="WP_163693293.1">
    <property type="nucleotide sequence ID" value="NZ_FXTW01000002.1"/>
</dbReference>
<organism evidence="2 3">
    <name type="scientific">Muriicola jejuensis</name>
    <dbReference type="NCBI Taxonomy" id="504488"/>
    <lineage>
        <taxon>Bacteria</taxon>
        <taxon>Pseudomonadati</taxon>
        <taxon>Bacteroidota</taxon>
        <taxon>Flavobacteriia</taxon>
        <taxon>Flavobacteriales</taxon>
        <taxon>Flavobacteriaceae</taxon>
        <taxon>Muriicola</taxon>
    </lineage>
</organism>
<feature type="transmembrane region" description="Helical" evidence="1">
    <location>
        <begin position="14"/>
        <end position="36"/>
    </location>
</feature>
<reference evidence="2 3" key="1">
    <citation type="submission" date="2020-01" db="EMBL/GenBank/DDBJ databases">
        <title>Muriicola jejuensis KCTC 22299.</title>
        <authorList>
            <person name="Wang G."/>
        </authorList>
    </citation>
    <scope>NUCLEOTIDE SEQUENCE [LARGE SCALE GENOMIC DNA]</scope>
    <source>
        <strain evidence="2 3">KCTC 22299</strain>
    </source>
</reference>
<evidence type="ECO:0000256" key="1">
    <source>
        <dbReference type="SAM" id="Phobius"/>
    </source>
</evidence>
<keyword evidence="1" id="KW-0812">Transmembrane</keyword>
<dbReference type="EMBL" id="JAABOP010000002">
    <property type="protein sequence ID" value="NER10891.1"/>
    <property type="molecule type" value="Genomic_DNA"/>
</dbReference>
<dbReference type="GO" id="GO:0009055">
    <property type="term" value="F:electron transfer activity"/>
    <property type="evidence" value="ECO:0007669"/>
    <property type="project" value="InterPro"/>
</dbReference>
<keyword evidence="3" id="KW-1185">Reference proteome</keyword>
<accession>A0A6P0UC87</accession>
<gene>
    <name evidence="2" type="ORF">GWK09_10220</name>
</gene>
<evidence type="ECO:0000313" key="3">
    <source>
        <dbReference type="Proteomes" id="UP000468443"/>
    </source>
</evidence>
<dbReference type="SUPFAM" id="SSF46626">
    <property type="entry name" value="Cytochrome c"/>
    <property type="match status" value="1"/>
</dbReference>
<sequence>MEGKEKFKAQVRSIYRLLTTLMVLFVITAFGVIYLLSDPTLSLFKGKQAPSEYVEVTAEDDFDKIENGIHLRTGLKEGEGLMAVVNNCTNCHSALLVMQNRMNEERWIATIRWMQETQNLWDLGKNEEIIVKYLVTNYPPKNKGRREILTDIQWYELED</sequence>
<dbReference type="InterPro" id="IPR036909">
    <property type="entry name" value="Cyt_c-like_dom_sf"/>
</dbReference>
<dbReference type="Proteomes" id="UP000468443">
    <property type="component" value="Unassembled WGS sequence"/>
</dbReference>
<name>A0A6P0UC87_9FLAO</name>
<keyword evidence="1" id="KW-0472">Membrane</keyword>
<protein>
    <submittedName>
        <fullName evidence="2">Monoheme cytochrome C</fullName>
    </submittedName>
</protein>
<comment type="caution">
    <text evidence="2">The sequence shown here is derived from an EMBL/GenBank/DDBJ whole genome shotgun (WGS) entry which is preliminary data.</text>
</comment>
<evidence type="ECO:0000313" key="2">
    <source>
        <dbReference type="EMBL" id="NER10891.1"/>
    </source>
</evidence>
<dbReference type="AlphaFoldDB" id="A0A6P0UC87"/>
<dbReference type="Gene3D" id="1.10.760.10">
    <property type="entry name" value="Cytochrome c-like domain"/>
    <property type="match status" value="1"/>
</dbReference>
<keyword evidence="1" id="KW-1133">Transmembrane helix</keyword>